<keyword evidence="2" id="KW-0812">Transmembrane</keyword>
<keyword evidence="5" id="KW-1185">Reference proteome</keyword>
<dbReference type="RefSeq" id="WP_122187059.1">
    <property type="nucleotide sequence ID" value="NZ_RFFH01000002.1"/>
</dbReference>
<sequence>MNQPRWETAHPATPPPPELGAAGEHRSAAEQAAQRADYDTALRERYRAVVRGLEQNGLLEVQRARTARETAAAAADRAAAIELPTAAHSFDEVVYGGRPATADEYRYLEQADRYSNAPPPKADLVDATTAAGSGEQRKQRTRRKRLPGLELPELLRDPRLWGVLWAILALVLIGIVLVKVLGAPPPPPPPQIPEPSKPPPPDFGRGQDSILSGMPNWLAYGLIQALIAFAAVVWWRAPRRGALVPEPRPVEVAANEVLAGQAGLYRRSRDRDYAAGQLRAATLRRIRPRLGLPADAPPQQICAAAAQRSGTDPAVVAAALTGPVPDDQALEYVAAQLDWIESTIG</sequence>
<keyword evidence="2" id="KW-0472">Membrane</keyword>
<evidence type="ECO:0000259" key="3">
    <source>
        <dbReference type="Pfam" id="PF13559"/>
    </source>
</evidence>
<feature type="region of interest" description="Disordered" evidence="1">
    <location>
        <begin position="1"/>
        <end position="38"/>
    </location>
</feature>
<evidence type="ECO:0000313" key="5">
    <source>
        <dbReference type="Proteomes" id="UP000279275"/>
    </source>
</evidence>
<reference evidence="4 5" key="1">
    <citation type="submission" date="2018-10" db="EMBL/GenBank/DDBJ databases">
        <title>Isolation from cow dung.</title>
        <authorList>
            <person name="Ling L."/>
        </authorList>
    </citation>
    <scope>NUCLEOTIDE SEQUENCE [LARGE SCALE GENOMIC DNA]</scope>
    <source>
        <strain evidence="4 5">NEAU-LL90</strain>
    </source>
</reference>
<evidence type="ECO:0000256" key="1">
    <source>
        <dbReference type="SAM" id="MobiDB-lite"/>
    </source>
</evidence>
<feature type="domain" description="Protein-glutamine gamma-glutamyltransferase-like C-terminal" evidence="3">
    <location>
        <begin position="45"/>
        <end position="113"/>
    </location>
</feature>
<name>A0A3M2L9P3_9NOCA</name>
<dbReference type="Proteomes" id="UP000279275">
    <property type="component" value="Unassembled WGS sequence"/>
</dbReference>
<keyword evidence="2" id="KW-1133">Transmembrane helix</keyword>
<feature type="transmembrane region" description="Helical" evidence="2">
    <location>
        <begin position="217"/>
        <end position="235"/>
    </location>
</feature>
<gene>
    <name evidence="4" type="ORF">EBN03_06835</name>
</gene>
<proteinExistence type="predicted"/>
<dbReference type="EMBL" id="RFFH01000002">
    <property type="protein sequence ID" value="RMI34134.1"/>
    <property type="molecule type" value="Genomic_DNA"/>
</dbReference>
<dbReference type="InterPro" id="IPR025403">
    <property type="entry name" value="TgpA-like_C"/>
</dbReference>
<evidence type="ECO:0000256" key="2">
    <source>
        <dbReference type="SAM" id="Phobius"/>
    </source>
</evidence>
<accession>A0A3M2L9P3</accession>
<feature type="compositionally biased region" description="Pro residues" evidence="1">
    <location>
        <begin position="187"/>
        <end position="202"/>
    </location>
</feature>
<feature type="region of interest" description="Disordered" evidence="1">
    <location>
        <begin position="187"/>
        <end position="208"/>
    </location>
</feature>
<comment type="caution">
    <text evidence="4">The sequence shown here is derived from an EMBL/GenBank/DDBJ whole genome shotgun (WGS) entry which is preliminary data.</text>
</comment>
<dbReference type="AlphaFoldDB" id="A0A3M2L9P3"/>
<dbReference type="OrthoDB" id="3389322at2"/>
<feature type="transmembrane region" description="Helical" evidence="2">
    <location>
        <begin position="160"/>
        <end position="181"/>
    </location>
</feature>
<feature type="region of interest" description="Disordered" evidence="1">
    <location>
        <begin position="114"/>
        <end position="144"/>
    </location>
</feature>
<protein>
    <submittedName>
        <fullName evidence="4">DUF4129 domain-containing protein</fullName>
    </submittedName>
</protein>
<evidence type="ECO:0000313" key="4">
    <source>
        <dbReference type="EMBL" id="RMI34134.1"/>
    </source>
</evidence>
<dbReference type="Pfam" id="PF13559">
    <property type="entry name" value="DUF4129"/>
    <property type="match status" value="1"/>
</dbReference>
<organism evidence="4 5">
    <name type="scientific">Nocardia stercoris</name>
    <dbReference type="NCBI Taxonomy" id="2483361"/>
    <lineage>
        <taxon>Bacteria</taxon>
        <taxon>Bacillati</taxon>
        <taxon>Actinomycetota</taxon>
        <taxon>Actinomycetes</taxon>
        <taxon>Mycobacteriales</taxon>
        <taxon>Nocardiaceae</taxon>
        <taxon>Nocardia</taxon>
    </lineage>
</organism>